<feature type="transmembrane region" description="Helical" evidence="7">
    <location>
        <begin position="183"/>
        <end position="206"/>
    </location>
</feature>
<feature type="domain" description="ABC transmembrane type-1" evidence="8">
    <location>
        <begin position="73"/>
        <end position="264"/>
    </location>
</feature>
<dbReference type="EMBL" id="CP062983">
    <property type="protein sequence ID" value="QPC82029.1"/>
    <property type="molecule type" value="Genomic_DNA"/>
</dbReference>
<keyword evidence="6 7" id="KW-0472">Membrane</keyword>
<evidence type="ECO:0000256" key="4">
    <source>
        <dbReference type="ARBA" id="ARBA00022692"/>
    </source>
</evidence>
<evidence type="ECO:0000259" key="8">
    <source>
        <dbReference type="PROSITE" id="PS50928"/>
    </source>
</evidence>
<dbReference type="CDD" id="cd06261">
    <property type="entry name" value="TM_PBP2"/>
    <property type="match status" value="1"/>
</dbReference>
<gene>
    <name evidence="9" type="ORF">G4Y79_20425</name>
</gene>
<protein>
    <submittedName>
        <fullName evidence="9">Carbohydrate ABC transporter permease</fullName>
    </submittedName>
</protein>
<feature type="transmembrane region" description="Helical" evidence="7">
    <location>
        <begin position="73"/>
        <end position="96"/>
    </location>
</feature>
<keyword evidence="2 7" id="KW-0813">Transport</keyword>
<feature type="transmembrane region" description="Helical" evidence="7">
    <location>
        <begin position="108"/>
        <end position="129"/>
    </location>
</feature>
<dbReference type="InterPro" id="IPR035906">
    <property type="entry name" value="MetI-like_sf"/>
</dbReference>
<dbReference type="Pfam" id="PF00528">
    <property type="entry name" value="BPD_transp_1"/>
    <property type="match status" value="1"/>
</dbReference>
<dbReference type="SUPFAM" id="SSF161098">
    <property type="entry name" value="MetI-like"/>
    <property type="match status" value="1"/>
</dbReference>
<dbReference type="PROSITE" id="PS50928">
    <property type="entry name" value="ABC_TM1"/>
    <property type="match status" value="1"/>
</dbReference>
<dbReference type="GO" id="GO:0055085">
    <property type="term" value="P:transmembrane transport"/>
    <property type="evidence" value="ECO:0007669"/>
    <property type="project" value="InterPro"/>
</dbReference>
<dbReference type="PANTHER" id="PTHR43744:SF8">
    <property type="entry name" value="SN-GLYCEROL-3-PHOSPHATE TRANSPORT SYSTEM PERMEASE PROTEIN UGPE"/>
    <property type="match status" value="1"/>
</dbReference>
<feature type="transmembrane region" description="Helical" evidence="7">
    <location>
        <begin position="141"/>
        <end position="162"/>
    </location>
</feature>
<keyword evidence="5 7" id="KW-1133">Transmembrane helix</keyword>
<keyword evidence="3" id="KW-1003">Cell membrane</keyword>
<evidence type="ECO:0000256" key="3">
    <source>
        <dbReference type="ARBA" id="ARBA00022475"/>
    </source>
</evidence>
<evidence type="ECO:0000256" key="5">
    <source>
        <dbReference type="ARBA" id="ARBA00022989"/>
    </source>
</evidence>
<feature type="transmembrane region" description="Helical" evidence="7">
    <location>
        <begin position="12"/>
        <end position="36"/>
    </location>
</feature>
<evidence type="ECO:0000256" key="7">
    <source>
        <dbReference type="RuleBase" id="RU363032"/>
    </source>
</evidence>
<feature type="transmembrane region" description="Helical" evidence="7">
    <location>
        <begin position="245"/>
        <end position="264"/>
    </location>
</feature>
<dbReference type="Proteomes" id="UP000594468">
    <property type="component" value="Chromosome"/>
</dbReference>
<comment type="similarity">
    <text evidence="7">Belongs to the binding-protein-dependent transport system permease family.</text>
</comment>
<name>A0A7S8E7Z1_9CHLR</name>
<comment type="subcellular location">
    <subcellularLocation>
        <location evidence="1 7">Cell membrane</location>
        <topology evidence="1 7">Multi-pass membrane protein</topology>
    </subcellularLocation>
</comment>
<feature type="transmembrane region" description="Helical" evidence="7">
    <location>
        <begin position="212"/>
        <end position="233"/>
    </location>
</feature>
<proteinExistence type="inferred from homology"/>
<evidence type="ECO:0000313" key="10">
    <source>
        <dbReference type="Proteomes" id="UP000594468"/>
    </source>
</evidence>
<accession>A0A7S8E7Z1</accession>
<reference evidence="9 10" key="1">
    <citation type="submission" date="2020-02" db="EMBL/GenBank/DDBJ databases">
        <authorList>
            <person name="Zheng R.K."/>
            <person name="Sun C.M."/>
        </authorList>
    </citation>
    <scope>NUCLEOTIDE SEQUENCE [LARGE SCALE GENOMIC DNA]</scope>
    <source>
        <strain evidence="10">rifampicinis</strain>
    </source>
</reference>
<organism evidence="9 10">
    <name type="scientific">Phototrophicus methaneseepsis</name>
    <dbReference type="NCBI Taxonomy" id="2710758"/>
    <lineage>
        <taxon>Bacteria</taxon>
        <taxon>Bacillati</taxon>
        <taxon>Chloroflexota</taxon>
        <taxon>Candidatus Thermofontia</taxon>
        <taxon>Phototrophicales</taxon>
        <taxon>Phototrophicaceae</taxon>
        <taxon>Phototrophicus</taxon>
    </lineage>
</organism>
<keyword evidence="10" id="KW-1185">Reference proteome</keyword>
<sequence>MFKSLSGRRTLRYVVLIVLSLIWISPLLAIFIFSFAPNQDILRMEIFPTSFTLEHYNTVMTTTLRGVSIPTSLVNSTIIVVIQVLGVLILDIPAAYALARTNFFGRDIIFALILITMMMPGHIILMSLYEIMANMSLVNTLPGILLPGLPRVIGIFLLRQFFREIPNELEDAARLDGAGDWQIFLRIMVPLANPAIATLTVITVLYSWNNFLWPLVIINTPEMMTAPIAMAYLDSGTNATQNYADLLAAAFVTTLPVIVFFFAAQGRIIQGISPSSGIK</sequence>
<dbReference type="PANTHER" id="PTHR43744">
    <property type="entry name" value="ABC TRANSPORTER PERMEASE PROTEIN MG189-RELATED-RELATED"/>
    <property type="match status" value="1"/>
</dbReference>
<keyword evidence="4 7" id="KW-0812">Transmembrane</keyword>
<evidence type="ECO:0000256" key="6">
    <source>
        <dbReference type="ARBA" id="ARBA00023136"/>
    </source>
</evidence>
<evidence type="ECO:0000313" key="9">
    <source>
        <dbReference type="EMBL" id="QPC82029.1"/>
    </source>
</evidence>
<dbReference type="RefSeq" id="WP_195170099.1">
    <property type="nucleotide sequence ID" value="NZ_CP062983.1"/>
</dbReference>
<evidence type="ECO:0000256" key="1">
    <source>
        <dbReference type="ARBA" id="ARBA00004651"/>
    </source>
</evidence>
<dbReference type="AlphaFoldDB" id="A0A7S8E7Z1"/>
<dbReference type="InterPro" id="IPR000515">
    <property type="entry name" value="MetI-like"/>
</dbReference>
<evidence type="ECO:0000256" key="2">
    <source>
        <dbReference type="ARBA" id="ARBA00022448"/>
    </source>
</evidence>
<dbReference type="GO" id="GO:0005886">
    <property type="term" value="C:plasma membrane"/>
    <property type="evidence" value="ECO:0007669"/>
    <property type="project" value="UniProtKB-SubCell"/>
</dbReference>
<dbReference type="Gene3D" id="1.10.3720.10">
    <property type="entry name" value="MetI-like"/>
    <property type="match status" value="1"/>
</dbReference>
<dbReference type="KEGG" id="pmet:G4Y79_20425"/>